<sequence>MNTSPEQFAAAGKANLEAVLELSQKAFEGVEKLVELNLQAGRATLAESTETAKALLAAKDAQELLALQSSLVQPATEKVASYSRQVYEIASSTQGEVAKLAEAQFGAVQAQITSLIEAALKNAPAGSEGAVAFVKSAMSAGQNAVESAQKAAKQAQTAAEASFEQLSQTATTAAKAATTAAAPKRRTAA</sequence>
<evidence type="ECO:0000313" key="2">
    <source>
        <dbReference type="EMBL" id="RZS56620.1"/>
    </source>
</evidence>
<evidence type="ECO:0000313" key="3">
    <source>
        <dbReference type="Proteomes" id="UP000293433"/>
    </source>
</evidence>
<organism evidence="2 3">
    <name type="scientific">Sphaerotilus mobilis</name>
    <dbReference type="NCBI Taxonomy" id="47994"/>
    <lineage>
        <taxon>Bacteria</taxon>
        <taxon>Pseudomonadati</taxon>
        <taxon>Pseudomonadota</taxon>
        <taxon>Betaproteobacteria</taxon>
        <taxon>Burkholderiales</taxon>
        <taxon>Sphaerotilaceae</taxon>
        <taxon>Sphaerotilus</taxon>
    </lineage>
</organism>
<dbReference type="EMBL" id="SGWV01000008">
    <property type="protein sequence ID" value="RZS56620.1"/>
    <property type="molecule type" value="Genomic_DNA"/>
</dbReference>
<dbReference type="Pfam" id="PF09361">
    <property type="entry name" value="Phasin_2"/>
    <property type="match status" value="1"/>
</dbReference>
<dbReference type="RefSeq" id="WP_130481070.1">
    <property type="nucleotide sequence ID" value="NZ_SGWV01000008.1"/>
</dbReference>
<dbReference type="NCBIfam" id="TIGR01841">
    <property type="entry name" value="phasin"/>
    <property type="match status" value="1"/>
</dbReference>
<proteinExistence type="predicted"/>
<gene>
    <name evidence="2" type="ORF">EV685_1169</name>
</gene>
<keyword evidence="3" id="KW-1185">Reference proteome</keyword>
<dbReference type="OrthoDB" id="5298576at2"/>
<name>A0A4V2EWN6_9BURK</name>
<dbReference type="InterPro" id="IPR018968">
    <property type="entry name" value="Phasin"/>
</dbReference>
<dbReference type="PRINTS" id="PR00833">
    <property type="entry name" value="POAALLERGEN"/>
</dbReference>
<feature type="domain" description="Phasin" evidence="1">
    <location>
        <begin position="6"/>
        <end position="105"/>
    </location>
</feature>
<accession>A0A4V2EWN6</accession>
<evidence type="ECO:0000259" key="1">
    <source>
        <dbReference type="Pfam" id="PF09361"/>
    </source>
</evidence>
<protein>
    <submittedName>
        <fullName evidence="2">Phasin family protein</fullName>
    </submittedName>
</protein>
<reference evidence="2 3" key="1">
    <citation type="submission" date="2019-02" db="EMBL/GenBank/DDBJ databases">
        <title>Genomic Encyclopedia of Type Strains, Phase IV (KMG-IV): sequencing the most valuable type-strain genomes for metagenomic binning, comparative biology and taxonomic classification.</title>
        <authorList>
            <person name="Goeker M."/>
        </authorList>
    </citation>
    <scope>NUCLEOTIDE SEQUENCE [LARGE SCALE GENOMIC DNA]</scope>
    <source>
        <strain evidence="2 3">DSM 10617</strain>
    </source>
</reference>
<comment type="caution">
    <text evidence="2">The sequence shown here is derived from an EMBL/GenBank/DDBJ whole genome shotgun (WGS) entry which is preliminary data.</text>
</comment>
<dbReference type="AlphaFoldDB" id="A0A4V2EWN6"/>
<dbReference type="InterPro" id="IPR010127">
    <property type="entry name" value="Phasin_subfam-1"/>
</dbReference>
<dbReference type="Proteomes" id="UP000293433">
    <property type="component" value="Unassembled WGS sequence"/>
</dbReference>